<comment type="caution">
    <text evidence="1">The sequence shown here is derived from an EMBL/GenBank/DDBJ whole genome shotgun (WGS) entry which is preliminary data.</text>
</comment>
<gene>
    <name evidence="1" type="ORF">ACJRO7_023571</name>
</gene>
<evidence type="ECO:0000313" key="2">
    <source>
        <dbReference type="Proteomes" id="UP001634007"/>
    </source>
</evidence>
<dbReference type="EMBL" id="JBJKBG010000006">
    <property type="protein sequence ID" value="KAL3734244.1"/>
    <property type="molecule type" value="Genomic_DNA"/>
</dbReference>
<dbReference type="AlphaFoldDB" id="A0ABD3K6R6"/>
<name>A0ABD3K6R6_EUCGL</name>
<evidence type="ECO:0000313" key="1">
    <source>
        <dbReference type="EMBL" id="KAL3734244.1"/>
    </source>
</evidence>
<reference evidence="1 2" key="1">
    <citation type="submission" date="2024-11" db="EMBL/GenBank/DDBJ databases">
        <title>Chromosome-level genome assembly of Eucalyptus globulus Labill. provides insights into its genome evolution.</title>
        <authorList>
            <person name="Li X."/>
        </authorList>
    </citation>
    <scope>NUCLEOTIDE SEQUENCE [LARGE SCALE GENOMIC DNA]</scope>
    <source>
        <strain evidence="1">CL2024</strain>
        <tissue evidence="1">Fresh tender leaves</tissue>
    </source>
</reference>
<keyword evidence="2" id="KW-1185">Reference proteome</keyword>
<sequence>MGKGQSDRLDGFCMHVSDLWDEVSTLWWFDNVHIEILYHLELAWPSFGTPCCSPSNVQGVLLALQLSVGFEEELPLGFWLTKLFCSITLRASMADAKNSQASSRGFCAQPWEGYEECYVPRLPI</sequence>
<accession>A0ABD3K6R6</accession>
<organism evidence="1 2">
    <name type="scientific">Eucalyptus globulus</name>
    <name type="common">Tasmanian blue gum</name>
    <dbReference type="NCBI Taxonomy" id="34317"/>
    <lineage>
        <taxon>Eukaryota</taxon>
        <taxon>Viridiplantae</taxon>
        <taxon>Streptophyta</taxon>
        <taxon>Embryophyta</taxon>
        <taxon>Tracheophyta</taxon>
        <taxon>Spermatophyta</taxon>
        <taxon>Magnoliopsida</taxon>
        <taxon>eudicotyledons</taxon>
        <taxon>Gunneridae</taxon>
        <taxon>Pentapetalae</taxon>
        <taxon>rosids</taxon>
        <taxon>malvids</taxon>
        <taxon>Myrtales</taxon>
        <taxon>Myrtaceae</taxon>
        <taxon>Myrtoideae</taxon>
        <taxon>Eucalypteae</taxon>
        <taxon>Eucalyptus</taxon>
    </lineage>
</organism>
<proteinExistence type="predicted"/>
<protein>
    <submittedName>
        <fullName evidence="1">Uncharacterized protein</fullName>
    </submittedName>
</protein>
<dbReference type="Proteomes" id="UP001634007">
    <property type="component" value="Unassembled WGS sequence"/>
</dbReference>